<organism evidence="3 4">
    <name type="scientific">Amphibalanus amphitrite</name>
    <name type="common">Striped barnacle</name>
    <name type="synonym">Balanus amphitrite</name>
    <dbReference type="NCBI Taxonomy" id="1232801"/>
    <lineage>
        <taxon>Eukaryota</taxon>
        <taxon>Metazoa</taxon>
        <taxon>Ecdysozoa</taxon>
        <taxon>Arthropoda</taxon>
        <taxon>Crustacea</taxon>
        <taxon>Multicrustacea</taxon>
        <taxon>Cirripedia</taxon>
        <taxon>Thoracica</taxon>
        <taxon>Thoracicalcarea</taxon>
        <taxon>Balanomorpha</taxon>
        <taxon>Balanoidea</taxon>
        <taxon>Balanidae</taxon>
        <taxon>Amphibalaninae</taxon>
        <taxon>Amphibalanus</taxon>
    </lineage>
</organism>
<gene>
    <name evidence="3" type="ORF">FJT64_023444</name>
</gene>
<comment type="caution">
    <text evidence="3">The sequence shown here is derived from an EMBL/GenBank/DDBJ whole genome shotgun (WGS) entry which is preliminary data.</text>
</comment>
<feature type="compositionally biased region" description="Gly residues" evidence="1">
    <location>
        <begin position="200"/>
        <end position="214"/>
    </location>
</feature>
<evidence type="ECO:0000256" key="1">
    <source>
        <dbReference type="SAM" id="MobiDB-lite"/>
    </source>
</evidence>
<accession>A0A6A4WM26</accession>
<feature type="region of interest" description="Disordered" evidence="1">
    <location>
        <begin position="193"/>
        <end position="222"/>
    </location>
</feature>
<evidence type="ECO:0000313" key="4">
    <source>
        <dbReference type="Proteomes" id="UP000440578"/>
    </source>
</evidence>
<dbReference type="AlphaFoldDB" id="A0A6A4WM26"/>
<protein>
    <submittedName>
        <fullName evidence="3">Uncharacterized protein</fullName>
    </submittedName>
</protein>
<dbReference type="EMBL" id="VIIS01000808">
    <property type="protein sequence ID" value="KAF0304834.1"/>
    <property type="molecule type" value="Genomic_DNA"/>
</dbReference>
<proteinExistence type="predicted"/>
<dbReference type="PANTHER" id="PTHR36694:SF11">
    <property type="entry name" value="LP21121P-RELATED"/>
    <property type="match status" value="1"/>
</dbReference>
<keyword evidence="2" id="KW-0472">Membrane</keyword>
<keyword evidence="2" id="KW-1133">Transmembrane helix</keyword>
<evidence type="ECO:0000256" key="2">
    <source>
        <dbReference type="SAM" id="Phobius"/>
    </source>
</evidence>
<keyword evidence="2" id="KW-0812">Transmembrane</keyword>
<feature type="transmembrane region" description="Helical" evidence="2">
    <location>
        <begin position="138"/>
        <end position="164"/>
    </location>
</feature>
<evidence type="ECO:0000313" key="3">
    <source>
        <dbReference type="EMBL" id="KAF0304834.1"/>
    </source>
</evidence>
<reference evidence="3 4" key="1">
    <citation type="submission" date="2019-07" db="EMBL/GenBank/DDBJ databases">
        <title>Draft genome assembly of a fouling barnacle, Amphibalanus amphitrite (Darwin, 1854): The first reference genome for Thecostraca.</title>
        <authorList>
            <person name="Kim W."/>
        </authorList>
    </citation>
    <scope>NUCLEOTIDE SEQUENCE [LARGE SCALE GENOMIC DNA]</scope>
    <source>
        <strain evidence="3">SNU_AA5</strain>
        <tissue evidence="3">Soma without cirri and trophi</tissue>
    </source>
</reference>
<sequence length="222" mass="23675">MAFLLRGCCCCSLRHGALAVAIVYLTLSLLETLSVLSGWGWADAERAYFNSYRTSYYRDYLPGVEALAPLTVFVAIQLLFDILLMYGVHVSATRPRSGRPYLLSWLIFRGILFGLITTGNFAMFISAIVFRYISGAEIASAVLGVSSVAVTIVCAASWYSWLVVLSFYWQLRQANAAGVVYSGVQSGGEELTQPAAVGGAAPGGSGGGQGGARGGDNSDKWV</sequence>
<dbReference type="Proteomes" id="UP000440578">
    <property type="component" value="Unassembled WGS sequence"/>
</dbReference>
<feature type="transmembrane region" description="Helical" evidence="2">
    <location>
        <begin position="66"/>
        <end position="86"/>
    </location>
</feature>
<feature type="transmembrane region" description="Helical" evidence="2">
    <location>
        <begin position="106"/>
        <end position="132"/>
    </location>
</feature>
<name>A0A6A4WM26_AMPAM</name>
<keyword evidence="4" id="KW-1185">Reference proteome</keyword>
<dbReference type="PANTHER" id="PTHR36694">
    <property type="entry name" value="PASIFLORA 1, ISOFORM A-RELATED"/>
    <property type="match status" value="1"/>
</dbReference>